<evidence type="ECO:0000313" key="2">
    <source>
        <dbReference type="EMBL" id="PWD97763.1"/>
    </source>
</evidence>
<proteinExistence type="predicted"/>
<dbReference type="Gene3D" id="3.90.550.10">
    <property type="entry name" value="Spore Coat Polysaccharide Biosynthesis Protein SpsA, Chain A"/>
    <property type="match status" value="1"/>
</dbReference>
<dbReference type="SUPFAM" id="SSF53448">
    <property type="entry name" value="Nucleotide-diphospho-sugar transferases"/>
    <property type="match status" value="1"/>
</dbReference>
<dbReference type="EMBL" id="QEWP01000026">
    <property type="protein sequence ID" value="PWD97763.1"/>
    <property type="molecule type" value="Genomic_DNA"/>
</dbReference>
<dbReference type="AlphaFoldDB" id="A0A2U2B3X6"/>
<evidence type="ECO:0000259" key="1">
    <source>
        <dbReference type="Pfam" id="PF00535"/>
    </source>
</evidence>
<sequence>MLISIVIPCYNVQDYIEECVHSSYAQTYPHIEVICIDNNSSDSTWKNLKQLKQQYPKLIIDKETKSGSPAARNKGLSLSKGELIQFLDADDLLMPEKIEHQVSIFKENPDCSFIAGSYLKQDLSGKDTPQQPVEQNPFKSLFTTQLGITSSNLWKKSSIKSIGGWNESLKSSQEADLMFRLLQQNDKVAHDREPLTIVRERESGQISQRNPHKKWLVYLDCRIQIVDWLKTNQPAYFKKESFFFLSGLFQLIRLLAKYDLELANQKRKQIFKQTFPPIKRRGFYYWAYRIGGFKNAERIARIYS</sequence>
<gene>
    <name evidence="2" type="ORF">DDZ16_19195</name>
</gene>
<protein>
    <submittedName>
        <fullName evidence="2">Glycosyltransferase family 2 protein</fullName>
    </submittedName>
</protein>
<feature type="domain" description="Glycosyltransferase 2-like" evidence="1">
    <location>
        <begin position="4"/>
        <end position="133"/>
    </location>
</feature>
<dbReference type="RefSeq" id="WP_109266100.1">
    <property type="nucleotide sequence ID" value="NZ_QEWP01000026.1"/>
</dbReference>
<dbReference type="PANTHER" id="PTHR22916:SF3">
    <property type="entry name" value="UDP-GLCNAC:BETAGAL BETA-1,3-N-ACETYLGLUCOSAMINYLTRANSFERASE-LIKE PROTEIN 1"/>
    <property type="match status" value="1"/>
</dbReference>
<evidence type="ECO:0000313" key="3">
    <source>
        <dbReference type="Proteomes" id="UP000244956"/>
    </source>
</evidence>
<dbReference type="InterPro" id="IPR001173">
    <property type="entry name" value="Glyco_trans_2-like"/>
</dbReference>
<keyword evidence="2" id="KW-0808">Transferase</keyword>
<dbReference type="Proteomes" id="UP000244956">
    <property type="component" value="Unassembled WGS sequence"/>
</dbReference>
<dbReference type="CDD" id="cd00761">
    <property type="entry name" value="Glyco_tranf_GTA_type"/>
    <property type="match status" value="1"/>
</dbReference>
<keyword evidence="3" id="KW-1185">Reference proteome</keyword>
<dbReference type="Pfam" id="PF00535">
    <property type="entry name" value="Glycos_transf_2"/>
    <property type="match status" value="1"/>
</dbReference>
<organism evidence="2 3">
    <name type="scientific">Marinilabilia rubra</name>
    <dbReference type="NCBI Taxonomy" id="2162893"/>
    <lineage>
        <taxon>Bacteria</taxon>
        <taxon>Pseudomonadati</taxon>
        <taxon>Bacteroidota</taxon>
        <taxon>Bacteroidia</taxon>
        <taxon>Marinilabiliales</taxon>
        <taxon>Marinilabiliaceae</taxon>
        <taxon>Marinilabilia</taxon>
    </lineage>
</organism>
<accession>A0A2U2B3X6</accession>
<name>A0A2U2B3X6_9BACT</name>
<dbReference type="OrthoDB" id="6307329at2"/>
<dbReference type="GO" id="GO:0016758">
    <property type="term" value="F:hexosyltransferase activity"/>
    <property type="evidence" value="ECO:0007669"/>
    <property type="project" value="UniProtKB-ARBA"/>
</dbReference>
<reference evidence="2 3" key="1">
    <citation type="submission" date="2018-05" db="EMBL/GenBank/DDBJ databases">
        <title>Marinilabilia rubrum sp. nov., isolated from saltern sediment.</title>
        <authorList>
            <person name="Zhang R."/>
        </authorList>
    </citation>
    <scope>NUCLEOTIDE SEQUENCE [LARGE SCALE GENOMIC DNA]</scope>
    <source>
        <strain evidence="2 3">WTE16</strain>
    </source>
</reference>
<dbReference type="InterPro" id="IPR029044">
    <property type="entry name" value="Nucleotide-diphossugar_trans"/>
</dbReference>
<dbReference type="PANTHER" id="PTHR22916">
    <property type="entry name" value="GLYCOSYLTRANSFERASE"/>
    <property type="match status" value="1"/>
</dbReference>
<comment type="caution">
    <text evidence="2">The sequence shown here is derived from an EMBL/GenBank/DDBJ whole genome shotgun (WGS) entry which is preliminary data.</text>
</comment>